<keyword evidence="2" id="KW-1133">Transmembrane helix</keyword>
<dbReference type="Proteomes" id="UP000801492">
    <property type="component" value="Unassembled WGS sequence"/>
</dbReference>
<dbReference type="AlphaFoldDB" id="A0A8K0CG73"/>
<protein>
    <submittedName>
        <fullName evidence="3">Uncharacterized protein</fullName>
    </submittedName>
</protein>
<reference evidence="3" key="1">
    <citation type="submission" date="2019-08" db="EMBL/GenBank/DDBJ databases">
        <title>The genome of the North American firefly Photinus pyralis.</title>
        <authorList>
            <consortium name="Photinus pyralis genome working group"/>
            <person name="Fallon T.R."/>
            <person name="Sander Lower S.E."/>
            <person name="Weng J.-K."/>
        </authorList>
    </citation>
    <scope>NUCLEOTIDE SEQUENCE</scope>
    <source>
        <strain evidence="3">TRF0915ILg1</strain>
        <tissue evidence="3">Whole body</tissue>
    </source>
</reference>
<feature type="transmembrane region" description="Helical" evidence="2">
    <location>
        <begin position="14"/>
        <end position="39"/>
    </location>
</feature>
<feature type="region of interest" description="Disordered" evidence="1">
    <location>
        <begin position="131"/>
        <end position="156"/>
    </location>
</feature>
<organism evidence="3 4">
    <name type="scientific">Ignelater luminosus</name>
    <name type="common">Cucubano</name>
    <name type="synonym">Pyrophorus luminosus</name>
    <dbReference type="NCBI Taxonomy" id="2038154"/>
    <lineage>
        <taxon>Eukaryota</taxon>
        <taxon>Metazoa</taxon>
        <taxon>Ecdysozoa</taxon>
        <taxon>Arthropoda</taxon>
        <taxon>Hexapoda</taxon>
        <taxon>Insecta</taxon>
        <taxon>Pterygota</taxon>
        <taxon>Neoptera</taxon>
        <taxon>Endopterygota</taxon>
        <taxon>Coleoptera</taxon>
        <taxon>Polyphaga</taxon>
        <taxon>Elateriformia</taxon>
        <taxon>Elateroidea</taxon>
        <taxon>Elateridae</taxon>
        <taxon>Agrypninae</taxon>
        <taxon>Pyrophorini</taxon>
        <taxon>Ignelater</taxon>
    </lineage>
</organism>
<keyword evidence="4" id="KW-1185">Reference proteome</keyword>
<proteinExistence type="predicted"/>
<evidence type="ECO:0000256" key="1">
    <source>
        <dbReference type="SAM" id="MobiDB-lite"/>
    </source>
</evidence>
<keyword evidence="2" id="KW-0472">Membrane</keyword>
<gene>
    <name evidence="3" type="ORF">ILUMI_20539</name>
</gene>
<evidence type="ECO:0000313" key="4">
    <source>
        <dbReference type="Proteomes" id="UP000801492"/>
    </source>
</evidence>
<evidence type="ECO:0000313" key="3">
    <source>
        <dbReference type="EMBL" id="KAF2885634.1"/>
    </source>
</evidence>
<comment type="caution">
    <text evidence="3">The sequence shown here is derived from an EMBL/GenBank/DDBJ whole genome shotgun (WGS) entry which is preliminary data.</text>
</comment>
<evidence type="ECO:0000256" key="2">
    <source>
        <dbReference type="SAM" id="Phobius"/>
    </source>
</evidence>
<name>A0A8K0CG73_IGNLU</name>
<accession>A0A8K0CG73</accession>
<dbReference type="EMBL" id="VTPC01089846">
    <property type="protein sequence ID" value="KAF2885634.1"/>
    <property type="molecule type" value="Genomic_DNA"/>
</dbReference>
<sequence length="273" mass="30562">MVNTGILHNDEYNLMTYLVVVAMTLVDIPITGVVVAISLDEALQEDIPYISKDELDDAISEIKMEKAPGEDKITGEIKYLQEEDKQELLSLLNLIAGKKTPKDWRTGMRLWLLEDAQQLFSGGVGVKSNQAKAREECSQAKMRGRTSTDGMYPERTKTTEAPFRPKVVTLHWYSALSGVENAPIGICQYPHRNPIESTWLDPKLSLIVLQMNDCLRFAGSNAVRHQFSCLLADEGLLMVGLSSFKHIWCQIVDIAVTRSILLRIDVELAVAEK</sequence>
<keyword evidence="2" id="KW-0812">Transmembrane</keyword>